<organism evidence="2 3">
    <name type="scientific">Caenorhabditis japonica</name>
    <dbReference type="NCBI Taxonomy" id="281687"/>
    <lineage>
        <taxon>Eukaryota</taxon>
        <taxon>Metazoa</taxon>
        <taxon>Ecdysozoa</taxon>
        <taxon>Nematoda</taxon>
        <taxon>Chromadorea</taxon>
        <taxon>Rhabditida</taxon>
        <taxon>Rhabditina</taxon>
        <taxon>Rhabditomorpha</taxon>
        <taxon>Rhabditoidea</taxon>
        <taxon>Rhabditidae</taxon>
        <taxon>Peloderinae</taxon>
        <taxon>Caenorhabditis</taxon>
    </lineage>
</organism>
<dbReference type="Proteomes" id="UP000005237">
    <property type="component" value="Unassembled WGS sequence"/>
</dbReference>
<keyword evidence="3" id="KW-1185">Reference proteome</keyword>
<proteinExistence type="predicted"/>
<dbReference type="EnsemblMetazoa" id="CJA03489a.1">
    <property type="protein sequence ID" value="CJA03489a.1"/>
    <property type="gene ID" value="WBGene00122693"/>
</dbReference>
<evidence type="ECO:0000313" key="2">
    <source>
        <dbReference type="EnsemblMetazoa" id="CJA03489a.1"/>
    </source>
</evidence>
<accession>A0A8R1DI62</accession>
<evidence type="ECO:0000313" key="3">
    <source>
        <dbReference type="Proteomes" id="UP000005237"/>
    </source>
</evidence>
<reference evidence="2" key="2">
    <citation type="submission" date="2022-06" db="UniProtKB">
        <authorList>
            <consortium name="EnsemblMetazoa"/>
        </authorList>
    </citation>
    <scope>IDENTIFICATION</scope>
    <source>
        <strain evidence="2">DF5081</strain>
    </source>
</reference>
<keyword evidence="1" id="KW-0175">Coiled coil</keyword>
<protein>
    <submittedName>
        <fullName evidence="2">Uncharacterized protein</fullName>
    </submittedName>
</protein>
<reference evidence="3" key="1">
    <citation type="submission" date="2010-08" db="EMBL/GenBank/DDBJ databases">
        <authorList>
            <consortium name="Caenorhabditis japonica Sequencing Consortium"/>
            <person name="Wilson R.K."/>
        </authorList>
    </citation>
    <scope>NUCLEOTIDE SEQUENCE [LARGE SCALE GENOMIC DNA]</scope>
    <source>
        <strain evidence="3">DF5081</strain>
    </source>
</reference>
<name>A0A8R1DI62_CAEJA</name>
<feature type="coiled-coil region" evidence="1">
    <location>
        <begin position="189"/>
        <end position="244"/>
    </location>
</feature>
<dbReference type="AlphaFoldDB" id="A0A8R1DI62"/>
<sequence>MSIQHSFSGSILCIRNGFLFDKEAIAHNPNHLHVLCGDGFTLVSTTEQQLYFWGRKDLVDDTIYIEDLEETMTEKKMKGTTTNDNVFDKNVVTLPSLILRLQDERGNKGVRLSGLAVASRKVHVVVDMLEGRRLPSALTERCHGDVSMPTIRDETRTWLREEFEQAEIIPIDAAKRKVRFDDSCEKIKMEDSKAKKDSLMREIEDLKKKIKEQDTTFEGHRNQMSGLESKLQELQAKQAFLRKSEPPPAYDRRNVSYNKLFPEKANTSTACVIL</sequence>
<evidence type="ECO:0000256" key="1">
    <source>
        <dbReference type="SAM" id="Coils"/>
    </source>
</evidence>